<organism evidence="8 9">
    <name type="scientific">Camellia sinensis</name>
    <name type="common">Tea plant</name>
    <name type="synonym">Thea sinensis</name>
    <dbReference type="NCBI Taxonomy" id="4442"/>
    <lineage>
        <taxon>Eukaryota</taxon>
        <taxon>Viridiplantae</taxon>
        <taxon>Streptophyta</taxon>
        <taxon>Embryophyta</taxon>
        <taxon>Tracheophyta</taxon>
        <taxon>Spermatophyta</taxon>
        <taxon>Magnoliopsida</taxon>
        <taxon>eudicotyledons</taxon>
        <taxon>Gunneridae</taxon>
        <taxon>Pentapetalae</taxon>
        <taxon>asterids</taxon>
        <taxon>Ericales</taxon>
        <taxon>Theaceae</taxon>
        <taxon>Camellia</taxon>
    </lineage>
</organism>
<evidence type="ECO:0000256" key="2">
    <source>
        <dbReference type="ARBA" id="ARBA00009154"/>
    </source>
</evidence>
<comment type="subunit">
    <text evidence="6">Monomer and homodimer.</text>
</comment>
<dbReference type="PANTHER" id="PTHR15341:SF3">
    <property type="entry name" value="NUCLEAR NUCLEIC ACID-BINDING PROTEIN C1D"/>
    <property type="match status" value="1"/>
</dbReference>
<dbReference type="GO" id="GO:0003677">
    <property type="term" value="F:DNA binding"/>
    <property type="evidence" value="ECO:0007669"/>
    <property type="project" value="UniProtKB-KW"/>
</dbReference>
<protein>
    <recommendedName>
        <fullName evidence="6">Nuclear nucleic acid-binding protein C1D</fullName>
    </recommendedName>
</protein>
<dbReference type="PANTHER" id="PTHR15341">
    <property type="entry name" value="SUN-COR STEROID HORMONE RECEPTOR CO-REPRESSOR"/>
    <property type="match status" value="1"/>
</dbReference>
<dbReference type="InterPro" id="IPR007146">
    <property type="entry name" value="Sas10/Utp3/C1D"/>
</dbReference>
<comment type="caution">
    <text evidence="8">The sequence shown here is derived from an EMBL/GenBank/DDBJ whole genome shotgun (WGS) entry which is preliminary data.</text>
</comment>
<reference evidence="9" key="1">
    <citation type="journal article" date="2020" name="Nat. Commun.">
        <title>Genome assembly of wild tea tree DASZ reveals pedigree and selection history of tea varieties.</title>
        <authorList>
            <person name="Zhang W."/>
            <person name="Zhang Y."/>
            <person name="Qiu H."/>
            <person name="Guo Y."/>
            <person name="Wan H."/>
            <person name="Zhang X."/>
            <person name="Scossa F."/>
            <person name="Alseekh S."/>
            <person name="Zhang Q."/>
            <person name="Wang P."/>
            <person name="Xu L."/>
            <person name="Schmidt M.H."/>
            <person name="Jia X."/>
            <person name="Li D."/>
            <person name="Zhu A."/>
            <person name="Guo F."/>
            <person name="Chen W."/>
            <person name="Ni D."/>
            <person name="Usadel B."/>
            <person name="Fernie A.R."/>
            <person name="Wen W."/>
        </authorList>
    </citation>
    <scope>NUCLEOTIDE SEQUENCE [LARGE SCALE GENOMIC DNA]</scope>
    <source>
        <strain evidence="9">cv. G240</strain>
    </source>
</reference>
<comment type="function">
    <text evidence="6">Plays a role in the recruitment of the exosome to pre-rRNA to mediate the 3'-5' end processing of the 5.8S rRNA.</text>
</comment>
<dbReference type="GO" id="GO:0000178">
    <property type="term" value="C:exosome (RNase complex)"/>
    <property type="evidence" value="ECO:0007669"/>
    <property type="project" value="TreeGrafter"/>
</dbReference>
<reference evidence="8 9" key="2">
    <citation type="submission" date="2020-07" db="EMBL/GenBank/DDBJ databases">
        <title>Genome assembly of wild tea tree DASZ reveals pedigree and selection history of tea varieties.</title>
        <authorList>
            <person name="Zhang W."/>
        </authorList>
    </citation>
    <scope>NUCLEOTIDE SEQUENCE [LARGE SCALE GENOMIC DNA]</scope>
    <source>
        <strain evidence="9">cv. G240</strain>
        <tissue evidence="8">Leaf</tissue>
    </source>
</reference>
<evidence type="ECO:0000313" key="9">
    <source>
        <dbReference type="Proteomes" id="UP000593564"/>
    </source>
</evidence>
<dbReference type="AlphaFoldDB" id="A0A7J7GLZ0"/>
<keyword evidence="3 6" id="KW-0698">rRNA processing</keyword>
<dbReference type="GO" id="GO:0005730">
    <property type="term" value="C:nucleolus"/>
    <property type="evidence" value="ECO:0007669"/>
    <property type="project" value="UniProtKB-SubCell"/>
</dbReference>
<evidence type="ECO:0000256" key="1">
    <source>
        <dbReference type="ARBA" id="ARBA00004123"/>
    </source>
</evidence>
<feature type="compositionally biased region" description="Acidic residues" evidence="7">
    <location>
        <begin position="218"/>
        <end position="227"/>
    </location>
</feature>
<gene>
    <name evidence="8" type="ORF">HYC85_021555</name>
</gene>
<evidence type="ECO:0000256" key="5">
    <source>
        <dbReference type="ARBA" id="ARBA00023242"/>
    </source>
</evidence>
<keyword evidence="6" id="KW-0238">DNA-binding</keyword>
<feature type="region of interest" description="Disordered" evidence="7">
    <location>
        <begin position="204"/>
        <end position="227"/>
    </location>
</feature>
<dbReference type="EMBL" id="JACBKZ010000010">
    <property type="protein sequence ID" value="KAF5940388.1"/>
    <property type="molecule type" value="Genomic_DNA"/>
</dbReference>
<dbReference type="Proteomes" id="UP000593564">
    <property type="component" value="Unassembled WGS sequence"/>
</dbReference>
<keyword evidence="9" id="KW-1185">Reference proteome</keyword>
<accession>A0A7J7GLZ0</accession>
<proteinExistence type="inferred from homology"/>
<dbReference type="Pfam" id="PF04000">
    <property type="entry name" value="Sas10_Utp3"/>
    <property type="match status" value="1"/>
</dbReference>
<dbReference type="GO" id="GO:0005737">
    <property type="term" value="C:cytoplasm"/>
    <property type="evidence" value="ECO:0007669"/>
    <property type="project" value="UniProtKB-SubCell"/>
</dbReference>
<name>A0A7J7GLZ0_CAMSI</name>
<comment type="similarity">
    <text evidence="2 6">Belongs to the C1D family.</text>
</comment>
<evidence type="ECO:0000256" key="7">
    <source>
        <dbReference type="SAM" id="MobiDB-lite"/>
    </source>
</evidence>
<keyword evidence="5 6" id="KW-0539">Nucleus</keyword>
<evidence type="ECO:0000256" key="4">
    <source>
        <dbReference type="ARBA" id="ARBA00022884"/>
    </source>
</evidence>
<dbReference type="GO" id="GO:0003723">
    <property type="term" value="F:RNA binding"/>
    <property type="evidence" value="ECO:0007669"/>
    <property type="project" value="UniProtKB-UniRule"/>
</dbReference>
<comment type="subcellular location">
    <subcellularLocation>
        <location evidence="6">Cytoplasm</location>
    </subcellularLocation>
    <subcellularLocation>
        <location evidence="6">Nucleus</location>
        <location evidence="6">Nucleolus</location>
    </subcellularLocation>
    <subcellularLocation>
        <location evidence="1 6">Nucleus</location>
    </subcellularLocation>
</comment>
<keyword evidence="4 6" id="KW-0694">RNA-binding</keyword>
<dbReference type="GO" id="GO:0000460">
    <property type="term" value="P:maturation of 5.8S rRNA"/>
    <property type="evidence" value="ECO:0007669"/>
    <property type="project" value="TreeGrafter"/>
</dbReference>
<evidence type="ECO:0000256" key="6">
    <source>
        <dbReference type="RuleBase" id="RU368003"/>
    </source>
</evidence>
<keyword evidence="6" id="KW-0963">Cytoplasm</keyword>
<evidence type="ECO:0000313" key="8">
    <source>
        <dbReference type="EMBL" id="KAF5940388.1"/>
    </source>
</evidence>
<evidence type="ECO:0000256" key="3">
    <source>
        <dbReference type="ARBA" id="ARBA00022552"/>
    </source>
</evidence>
<dbReference type="InterPro" id="IPR011082">
    <property type="entry name" value="Exosome-assoc_fac/DNA_repair"/>
</dbReference>
<dbReference type="GO" id="GO:0010468">
    <property type="term" value="P:regulation of gene expression"/>
    <property type="evidence" value="ECO:0007669"/>
    <property type="project" value="TreeGrafter"/>
</dbReference>
<sequence length="227" mass="25786">MEGGGSDNILVPESVIEVVKRISCNMEEFRTHFVDFLSLCDPQVLSEMLPLQRAQSLLLLAKATTTLFTLKLRCSGVCPDDHPVKSELERLRLYQEKLQRFIDLSKVIIFLSSITNSLFVREAPLRPLTTLNHQAATRFIEHSLPDLTSEQRQSMRDISRGEGPKIKYVERSVHKKRKCQSSGQQSVRTATQEFLEKAARELLGDNKNGFKGPLQPENLDEDDLSMD</sequence>